<organism evidence="11 13">
    <name type="scientific">Iodobacter fluviatilis</name>
    <dbReference type="NCBI Taxonomy" id="537"/>
    <lineage>
        <taxon>Bacteria</taxon>
        <taxon>Pseudomonadati</taxon>
        <taxon>Pseudomonadota</taxon>
        <taxon>Betaproteobacteria</taxon>
        <taxon>Neisseriales</taxon>
        <taxon>Chitinibacteraceae</taxon>
        <taxon>Iodobacter</taxon>
    </lineage>
</organism>
<dbReference type="Proteomes" id="UP000295794">
    <property type="component" value="Unassembled WGS sequence"/>
</dbReference>
<dbReference type="InterPro" id="IPR034746">
    <property type="entry name" value="POTRA"/>
</dbReference>
<keyword evidence="7 8" id="KW-0998">Cell outer membrane</keyword>
<gene>
    <name evidence="8" type="primary">bamA</name>
    <name evidence="12" type="ORF">EV682_103255</name>
    <name evidence="11" type="ORF">NCTC11159_02330</name>
</gene>
<keyword evidence="14" id="KW-1185">Reference proteome</keyword>
<evidence type="ECO:0000256" key="8">
    <source>
        <dbReference type="HAMAP-Rule" id="MF_01430"/>
    </source>
</evidence>
<keyword evidence="4 8" id="KW-0732">Signal</keyword>
<dbReference type="InterPro" id="IPR010827">
    <property type="entry name" value="BamA/TamA_POTRA"/>
</dbReference>
<keyword evidence="3 8" id="KW-0812">Transmembrane</keyword>
<feature type="signal peptide" evidence="8">
    <location>
        <begin position="1"/>
        <end position="23"/>
    </location>
</feature>
<accession>A0A377Q973</accession>
<feature type="domain" description="POTRA" evidence="10">
    <location>
        <begin position="178"/>
        <end position="266"/>
    </location>
</feature>
<dbReference type="Gene3D" id="2.40.160.50">
    <property type="entry name" value="membrane protein fhac: a member of the omp85/tpsb transporter family"/>
    <property type="match status" value="1"/>
</dbReference>
<dbReference type="EMBL" id="SMBT01000003">
    <property type="protein sequence ID" value="TCU88671.1"/>
    <property type="molecule type" value="Genomic_DNA"/>
</dbReference>
<keyword evidence="6 8" id="KW-0472">Membrane</keyword>
<protein>
    <recommendedName>
        <fullName evidence="8 9">Outer membrane protein assembly factor BamA</fullName>
    </recommendedName>
</protein>
<evidence type="ECO:0000256" key="1">
    <source>
        <dbReference type="ARBA" id="ARBA00004370"/>
    </source>
</evidence>
<dbReference type="EMBL" id="UGHR01000001">
    <property type="protein sequence ID" value="STQ91258.1"/>
    <property type="molecule type" value="Genomic_DNA"/>
</dbReference>
<dbReference type="HAMAP" id="MF_01430">
    <property type="entry name" value="OM_assembly_BamA"/>
    <property type="match status" value="1"/>
</dbReference>
<evidence type="ECO:0000313" key="11">
    <source>
        <dbReference type="EMBL" id="STQ91258.1"/>
    </source>
</evidence>
<feature type="domain" description="POTRA" evidence="10">
    <location>
        <begin position="95"/>
        <end position="175"/>
    </location>
</feature>
<evidence type="ECO:0000256" key="5">
    <source>
        <dbReference type="ARBA" id="ARBA00022737"/>
    </source>
</evidence>
<dbReference type="PIRSF" id="PIRSF006076">
    <property type="entry name" value="OM_assembly_OMP85"/>
    <property type="match status" value="1"/>
</dbReference>
<feature type="domain" description="POTRA" evidence="10">
    <location>
        <begin position="269"/>
        <end position="347"/>
    </location>
</feature>
<evidence type="ECO:0000256" key="9">
    <source>
        <dbReference type="NCBIfam" id="TIGR03303"/>
    </source>
</evidence>
<comment type="subcellular location">
    <subcellularLocation>
        <location evidence="8">Cell outer membrane</location>
    </subcellularLocation>
    <subcellularLocation>
        <location evidence="1">Membrane</location>
    </subcellularLocation>
</comment>
<dbReference type="GO" id="GO:0043165">
    <property type="term" value="P:Gram-negative-bacterium-type cell outer membrane assembly"/>
    <property type="evidence" value="ECO:0007669"/>
    <property type="project" value="UniProtKB-UniRule"/>
</dbReference>
<dbReference type="InterPro" id="IPR039910">
    <property type="entry name" value="D15-like"/>
</dbReference>
<dbReference type="Pfam" id="PF07244">
    <property type="entry name" value="POTRA"/>
    <property type="match status" value="5"/>
</dbReference>
<dbReference type="Pfam" id="PF01103">
    <property type="entry name" value="Omp85"/>
    <property type="match status" value="1"/>
</dbReference>
<sequence length="762" mass="84379" precursor="true">MKLKSINLLLAAALSSVAFPTWAVEPFVIRDIRVEGLQRTDAGTIFNYLPVKVGDRFDDDRAQEAIKALFATGFFNDVRVESNGQVLIVTVDERPTIAQINVNGSKMLEKDQIKSALKSQSFAEGRIFDQSVLDAAVQEIKQQYYSRGRYSVVVKSEVTKLERNRVGVQLDISEGEVARIQQINIIGNKAFSEDDLLDMLSQTTGGWLTWYTKADQYSKQKLSADLEKLRSWYMDRGYIEFNVESTQVAISEDREGIFLTLNISEGKQFEVSDVKLLGDTIIDPAILKKLITLNTGEVFSRESLNRSTAAITEALGEVGYAFANVNAVPEIDQKNNKVAFTLYVDPGKKTYVRRINVNGNSQTRDVVIRRELRQLESAAYDGAKIKRSKQRLDQLDYFGEIVVDTPLVPDTADQVDMNVTVTEKKSGNFNIGAGYGQSEGVVLVLSLSQNNFLGSGKQFAVEVNSSSSNKVYSLGVTNPYATPDGVSVGWNIYRRDTDPSRVDLGQYTTSSYGFNSNFSLPLTETNRIGFGLGYESLAIQADASAPQHVLDFVNTQGSRNKTFPVSVNWGRDTRNSGSYPTSGWLLSLNGEVTAPFSDIDYYKLSTRSQYFIPFGKEMSLMWNVEGGYGHAYGDNIYPFYKNFYAGGVGSIRGFRSGSVGPVDSRGDGMGGDKRLINNFEFFFPIPGLKNDRSTRLSVFADSGAVWGAGDKPSFSELRYSAGVAFTWVSPVGPIKLSWAAPFNAQPNDRVERGLQFQLGQVF</sequence>
<evidence type="ECO:0000256" key="2">
    <source>
        <dbReference type="ARBA" id="ARBA00022452"/>
    </source>
</evidence>
<dbReference type="InterPro" id="IPR000184">
    <property type="entry name" value="Bac_surfAg_D15"/>
</dbReference>
<evidence type="ECO:0000259" key="10">
    <source>
        <dbReference type="PROSITE" id="PS51779"/>
    </source>
</evidence>
<comment type="function">
    <text evidence="8">Part of the outer membrane protein assembly complex, which is involved in assembly and insertion of beta-barrel proteins into the outer membrane.</text>
</comment>
<dbReference type="FunFam" id="3.10.20.310:FF:000003">
    <property type="entry name" value="Outer membrane protein assembly factor BamA"/>
    <property type="match status" value="1"/>
</dbReference>
<dbReference type="FunFam" id="3.10.20.310:FF:000002">
    <property type="entry name" value="Outer membrane protein assembly factor BamA"/>
    <property type="match status" value="1"/>
</dbReference>
<evidence type="ECO:0000313" key="14">
    <source>
        <dbReference type="Proteomes" id="UP000295794"/>
    </source>
</evidence>
<dbReference type="PANTHER" id="PTHR12815">
    <property type="entry name" value="SORTING AND ASSEMBLY MACHINERY SAMM50 PROTEIN FAMILY MEMBER"/>
    <property type="match status" value="1"/>
</dbReference>
<dbReference type="PANTHER" id="PTHR12815:SF23">
    <property type="entry name" value="OUTER MEMBRANE PROTEIN ASSEMBLY FACTOR BAMA"/>
    <property type="match status" value="1"/>
</dbReference>
<keyword evidence="2 8" id="KW-1134">Transmembrane beta strand</keyword>
<reference evidence="11 13" key="1">
    <citation type="submission" date="2018-06" db="EMBL/GenBank/DDBJ databases">
        <authorList>
            <consortium name="Pathogen Informatics"/>
            <person name="Doyle S."/>
        </authorList>
    </citation>
    <scope>NUCLEOTIDE SEQUENCE [LARGE SCALE GENOMIC DNA]</scope>
    <source>
        <strain evidence="11 13">NCTC11159</strain>
    </source>
</reference>
<dbReference type="Proteomes" id="UP000255108">
    <property type="component" value="Unassembled WGS sequence"/>
</dbReference>
<comment type="similarity">
    <text evidence="8">Belongs to the BamA family.</text>
</comment>
<evidence type="ECO:0000256" key="6">
    <source>
        <dbReference type="ARBA" id="ARBA00023136"/>
    </source>
</evidence>
<dbReference type="Gene3D" id="3.10.20.310">
    <property type="entry name" value="membrane protein fhac"/>
    <property type="match status" value="5"/>
</dbReference>
<name>A0A377Q973_9NEIS</name>
<evidence type="ECO:0000256" key="7">
    <source>
        <dbReference type="ARBA" id="ARBA00023237"/>
    </source>
</evidence>
<dbReference type="GO" id="GO:0051205">
    <property type="term" value="P:protein insertion into membrane"/>
    <property type="evidence" value="ECO:0007669"/>
    <property type="project" value="UniProtKB-UniRule"/>
</dbReference>
<dbReference type="NCBIfam" id="TIGR03303">
    <property type="entry name" value="OM_YaeT"/>
    <property type="match status" value="1"/>
</dbReference>
<evidence type="ECO:0000256" key="4">
    <source>
        <dbReference type="ARBA" id="ARBA00022729"/>
    </source>
</evidence>
<comment type="subunit">
    <text evidence="8">Part of the Bam complex.</text>
</comment>
<reference evidence="12 14" key="2">
    <citation type="submission" date="2019-03" db="EMBL/GenBank/DDBJ databases">
        <title>Genomic Encyclopedia of Type Strains, Phase IV (KMG-IV): sequencing the most valuable type-strain genomes for metagenomic binning, comparative biology and taxonomic classification.</title>
        <authorList>
            <person name="Goeker M."/>
        </authorList>
    </citation>
    <scope>NUCLEOTIDE SEQUENCE [LARGE SCALE GENOMIC DNA]</scope>
    <source>
        <strain evidence="12 14">DSM 3764</strain>
    </source>
</reference>
<dbReference type="InterPro" id="IPR023707">
    <property type="entry name" value="OM_assembly_BamA"/>
</dbReference>
<keyword evidence="5 8" id="KW-0677">Repeat</keyword>
<evidence type="ECO:0000313" key="13">
    <source>
        <dbReference type="Proteomes" id="UP000255108"/>
    </source>
</evidence>
<evidence type="ECO:0000256" key="3">
    <source>
        <dbReference type="ARBA" id="ARBA00022692"/>
    </source>
</evidence>
<dbReference type="PROSITE" id="PS51779">
    <property type="entry name" value="POTRA"/>
    <property type="match status" value="5"/>
</dbReference>
<evidence type="ECO:0000313" key="12">
    <source>
        <dbReference type="EMBL" id="TCU88671.1"/>
    </source>
</evidence>
<feature type="chain" id="PRO_5017090613" description="Outer membrane protein assembly factor BamA" evidence="8">
    <location>
        <begin position="24"/>
        <end position="762"/>
    </location>
</feature>
<dbReference type="AlphaFoldDB" id="A0A377Q973"/>
<feature type="domain" description="POTRA" evidence="10">
    <location>
        <begin position="27"/>
        <end position="94"/>
    </location>
</feature>
<dbReference type="GO" id="GO:0009279">
    <property type="term" value="C:cell outer membrane"/>
    <property type="evidence" value="ECO:0007669"/>
    <property type="project" value="UniProtKB-SubCell"/>
</dbReference>
<feature type="domain" description="POTRA" evidence="10">
    <location>
        <begin position="350"/>
        <end position="424"/>
    </location>
</feature>
<proteinExistence type="inferred from homology"/>